<feature type="compositionally biased region" description="Polar residues" evidence="1">
    <location>
        <begin position="126"/>
        <end position="138"/>
    </location>
</feature>
<feature type="region of interest" description="Disordered" evidence="1">
    <location>
        <begin position="82"/>
        <end position="146"/>
    </location>
</feature>
<sequence>MQIVRVAFLVAAALLAAPAAAQDGGRSMLDKLRAAPAPEQQRDLDTMTLASAHRERAESIEQRTSGLWQSWLVSVCEGCGPERRSYSDRDAQELMRRAADDSAKRQGEKKYLYSPPSRPARASASGSIYSDLSTNNIEQIRRDPNR</sequence>
<dbReference type="RefSeq" id="WP_137827554.1">
    <property type="nucleotide sequence ID" value="NZ_BPRE01000005.1"/>
</dbReference>
<evidence type="ECO:0008006" key="5">
    <source>
        <dbReference type="Google" id="ProtNLM"/>
    </source>
</evidence>
<keyword evidence="4" id="KW-1185">Reference proteome</keyword>
<dbReference type="EMBL" id="BPRE01000005">
    <property type="protein sequence ID" value="GJE75367.1"/>
    <property type="molecule type" value="Genomic_DNA"/>
</dbReference>
<accession>A0ABQ4UXD3</accession>
<evidence type="ECO:0000313" key="4">
    <source>
        <dbReference type="Proteomes" id="UP001055093"/>
    </source>
</evidence>
<keyword evidence="2" id="KW-0732">Signal</keyword>
<evidence type="ECO:0000256" key="1">
    <source>
        <dbReference type="SAM" id="MobiDB-lite"/>
    </source>
</evidence>
<feature type="region of interest" description="Disordered" evidence="1">
    <location>
        <begin position="34"/>
        <end position="63"/>
    </location>
</feature>
<dbReference type="Proteomes" id="UP001055093">
    <property type="component" value="Unassembled WGS sequence"/>
</dbReference>
<evidence type="ECO:0000256" key="2">
    <source>
        <dbReference type="SAM" id="SignalP"/>
    </source>
</evidence>
<name>A0ABQ4UXD3_9HYPH</name>
<feature type="compositionally biased region" description="Basic and acidic residues" evidence="1">
    <location>
        <begin position="52"/>
        <end position="61"/>
    </location>
</feature>
<gene>
    <name evidence="3" type="ORF">BGCPKDLD_1951</name>
</gene>
<reference evidence="3" key="1">
    <citation type="journal article" date="2021" name="Front. Microbiol.">
        <title>Comprehensive Comparative Genomics and Phenotyping of Methylobacterium Species.</title>
        <authorList>
            <person name="Alessa O."/>
            <person name="Ogura Y."/>
            <person name="Fujitani Y."/>
            <person name="Takami H."/>
            <person name="Hayashi T."/>
            <person name="Sahin N."/>
            <person name="Tani A."/>
        </authorList>
    </citation>
    <scope>NUCLEOTIDE SEQUENCE</scope>
    <source>
        <strain evidence="3">DSM 14458</strain>
    </source>
</reference>
<organism evidence="3 4">
    <name type="scientific">Methylorubrum suomiense</name>
    <dbReference type="NCBI Taxonomy" id="144191"/>
    <lineage>
        <taxon>Bacteria</taxon>
        <taxon>Pseudomonadati</taxon>
        <taxon>Pseudomonadota</taxon>
        <taxon>Alphaproteobacteria</taxon>
        <taxon>Hyphomicrobiales</taxon>
        <taxon>Methylobacteriaceae</taxon>
        <taxon>Methylorubrum</taxon>
    </lineage>
</organism>
<reference evidence="3" key="2">
    <citation type="submission" date="2021-08" db="EMBL/GenBank/DDBJ databases">
        <authorList>
            <person name="Tani A."/>
            <person name="Ola A."/>
            <person name="Ogura Y."/>
            <person name="Katsura K."/>
            <person name="Hayashi T."/>
        </authorList>
    </citation>
    <scope>NUCLEOTIDE SEQUENCE</scope>
    <source>
        <strain evidence="3">DSM 14458</strain>
    </source>
</reference>
<proteinExistence type="predicted"/>
<feature type="chain" id="PRO_5046537197" description="TIGR02301 family protein" evidence="2">
    <location>
        <begin position="22"/>
        <end position="146"/>
    </location>
</feature>
<protein>
    <recommendedName>
        <fullName evidence="5">TIGR02301 family protein</fullName>
    </recommendedName>
</protein>
<comment type="caution">
    <text evidence="3">The sequence shown here is derived from an EMBL/GenBank/DDBJ whole genome shotgun (WGS) entry which is preliminary data.</text>
</comment>
<evidence type="ECO:0000313" key="3">
    <source>
        <dbReference type="EMBL" id="GJE75367.1"/>
    </source>
</evidence>
<feature type="compositionally biased region" description="Basic and acidic residues" evidence="1">
    <location>
        <begin position="82"/>
        <end position="111"/>
    </location>
</feature>
<feature type="signal peptide" evidence="2">
    <location>
        <begin position="1"/>
        <end position="21"/>
    </location>
</feature>